<keyword evidence="4" id="KW-1185">Reference proteome</keyword>
<evidence type="ECO:0000259" key="2">
    <source>
        <dbReference type="Pfam" id="PF04233"/>
    </source>
</evidence>
<dbReference type="InterPro" id="IPR006528">
    <property type="entry name" value="Phage_head_morphogenesis_dom"/>
</dbReference>
<dbReference type="Pfam" id="PF04233">
    <property type="entry name" value="Phage_Mu_F"/>
    <property type="match status" value="1"/>
</dbReference>
<sequence length="529" mass="62003">MTTAEYFQKRALHKEQRQKNRGEKFLKNLEKTYKEAQKQIDKNLEKFYERYEVEAGGEAKDLNRLLSPKEVEEFYQNFDDNISTRDWTDQELQDLQKRYLKERISRLEALKKQIELQVELISKSTDVQMFEHLNEVYKDSYYDTAHQLYHNETIVNQLVSSSAISPFNDFMTLSFATLNAAAVELAVSRPWSGKSFSSRIWRNNKKTIREVSQALSVGFAQGHSIDKMSRRLRDRMNVSFSNAKRLVRTESNYVMGEATFDCYQNAGLEMYEFLATLDYRTSEICQELDGKRFPVKDRKVGVNCNPMHPNCRSTTVPYFPEDEEPFYRIARGSDGKNYFVKDNIDYKQWFDNLSVEEQTKLSVMEKLDRNKFADKNQYKRYKDIVGKKELPKTFDEFQEMKYNNPKEFELLRRYNKSRKKNTISAWSSFSDYKTYYYKVERGLVGLTTKDGVQITGQKTHFLERVLGTSHDPVTKRPRNGVEIEHIKDALLNANVVKSKSDTSVTEYRGAKAKVIVNHETGKLISVTPQ</sequence>
<protein>
    <submittedName>
        <fullName evidence="3">Minor capsid protein</fullName>
    </submittedName>
</protein>
<feature type="coiled-coil region" evidence="1">
    <location>
        <begin position="19"/>
        <end position="46"/>
    </location>
</feature>
<comment type="caution">
    <text evidence="3">The sequence shown here is derived from an EMBL/GenBank/DDBJ whole genome shotgun (WGS) entry which is preliminary data.</text>
</comment>
<evidence type="ECO:0000313" key="3">
    <source>
        <dbReference type="EMBL" id="MFC4805448.1"/>
    </source>
</evidence>
<reference evidence="4" key="1">
    <citation type="journal article" date="2019" name="Int. J. Syst. Evol. Microbiol.">
        <title>The Global Catalogue of Microorganisms (GCM) 10K type strain sequencing project: providing services to taxonomists for standard genome sequencing and annotation.</title>
        <authorList>
            <consortium name="The Broad Institute Genomics Platform"/>
            <consortium name="The Broad Institute Genome Sequencing Center for Infectious Disease"/>
            <person name="Wu L."/>
            <person name="Ma J."/>
        </authorList>
    </citation>
    <scope>NUCLEOTIDE SEQUENCE [LARGE SCALE GENOMIC DNA]</scope>
    <source>
        <strain evidence="4">CCUG 46385</strain>
    </source>
</reference>
<dbReference type="EMBL" id="JBHSHL010000051">
    <property type="protein sequence ID" value="MFC4805448.1"/>
    <property type="molecule type" value="Genomic_DNA"/>
</dbReference>
<keyword evidence="1" id="KW-0175">Coiled coil</keyword>
<proteinExistence type="predicted"/>
<dbReference type="Proteomes" id="UP001595916">
    <property type="component" value="Unassembled WGS sequence"/>
</dbReference>
<feature type="domain" description="Phage head morphogenesis" evidence="2">
    <location>
        <begin position="210"/>
        <end position="315"/>
    </location>
</feature>
<accession>A0ABV9QNC2</accession>
<gene>
    <name evidence="3" type="ORF">ACFO4R_10235</name>
</gene>
<dbReference type="RefSeq" id="WP_379789012.1">
    <property type="nucleotide sequence ID" value="NZ_JBHSHL010000051.1"/>
</dbReference>
<evidence type="ECO:0000256" key="1">
    <source>
        <dbReference type="SAM" id="Coils"/>
    </source>
</evidence>
<organism evidence="3 4">
    <name type="scientific">Filifactor villosus</name>
    <dbReference type="NCBI Taxonomy" id="29374"/>
    <lineage>
        <taxon>Bacteria</taxon>
        <taxon>Bacillati</taxon>
        <taxon>Bacillota</taxon>
        <taxon>Clostridia</taxon>
        <taxon>Peptostreptococcales</taxon>
        <taxon>Filifactoraceae</taxon>
        <taxon>Filifactor</taxon>
    </lineage>
</organism>
<dbReference type="NCBIfam" id="TIGR01641">
    <property type="entry name" value="phageSPP1_gp7"/>
    <property type="match status" value="1"/>
</dbReference>
<evidence type="ECO:0000313" key="4">
    <source>
        <dbReference type="Proteomes" id="UP001595916"/>
    </source>
</evidence>
<name>A0ABV9QNC2_9FIRM</name>